<protein>
    <submittedName>
        <fullName evidence="1">Uncharacterized protein</fullName>
    </submittedName>
</protein>
<evidence type="ECO:0000313" key="1">
    <source>
        <dbReference type="EMBL" id="AAF83365.1"/>
    </source>
</evidence>
<gene>
    <name evidence="1" type="ordered locus">XF_0555</name>
</gene>
<organism evidence="1 2">
    <name type="scientific">Xylella fastidiosa (strain 9a5c)</name>
    <dbReference type="NCBI Taxonomy" id="160492"/>
    <lineage>
        <taxon>Bacteria</taxon>
        <taxon>Pseudomonadati</taxon>
        <taxon>Pseudomonadota</taxon>
        <taxon>Gammaproteobacteria</taxon>
        <taxon>Lysobacterales</taxon>
        <taxon>Lysobacteraceae</taxon>
        <taxon>Xylella</taxon>
    </lineage>
</organism>
<dbReference type="EMBL" id="AE003849">
    <property type="protein sequence ID" value="AAF83365.1"/>
    <property type="molecule type" value="Genomic_DNA"/>
</dbReference>
<accession>Q9PFV2</accession>
<evidence type="ECO:0000313" key="2">
    <source>
        <dbReference type="Proteomes" id="UP000000812"/>
    </source>
</evidence>
<dbReference type="KEGG" id="xfa:XF_0555"/>
<name>Q9PFV2_XYLFA</name>
<dbReference type="AlphaFoldDB" id="Q9PFV2"/>
<dbReference type="HOGENOM" id="CLU_2940908_0_0_6"/>
<dbReference type="STRING" id="160492.XF_0555"/>
<dbReference type="PIR" id="A82790">
    <property type="entry name" value="A82790"/>
</dbReference>
<dbReference type="Proteomes" id="UP000000812">
    <property type="component" value="Chromosome"/>
</dbReference>
<proteinExistence type="predicted"/>
<reference evidence="1 2" key="1">
    <citation type="journal article" date="2000" name="Nature">
        <title>The genome sequence of the plant pathogen Xylella fastidiosa.</title>
        <authorList>
            <person name="Simpson A.J."/>
            <person name="Reinach F.C."/>
            <person name="Arruda P."/>
            <person name="Abreu F.A."/>
            <person name="Acencio M."/>
            <person name="Alvarenga R."/>
            <person name="Alves L.M."/>
            <person name="Araya J.E."/>
            <person name="Baia G.S."/>
            <person name="Baptista C.S."/>
            <person name="Barros M.H."/>
            <person name="Bonaccorsi E.D."/>
            <person name="Bordin S."/>
            <person name="Bove J.M."/>
            <person name="Briones M.R."/>
            <person name="Bueno M.R."/>
            <person name="Camargo A.A."/>
            <person name="Camargo L.E."/>
            <person name="Carraro D.M."/>
            <person name="Carrer H."/>
            <person name="Colauto N.B."/>
            <person name="Colombo C."/>
            <person name="Costa F.F."/>
            <person name="Costa M.C."/>
            <person name="Costa-Neto C.M."/>
            <person name="Coutinho L.L."/>
            <person name="Cristofani M."/>
            <person name="Dias-Neto E."/>
            <person name="Docena C."/>
            <person name="El-Dorry H."/>
            <person name="Facincani A.P."/>
            <person name="Ferreira A.J."/>
            <person name="Ferreira V.C."/>
            <person name="Ferro J.A."/>
            <person name="Fraga J.S."/>
            <person name="Franca S.C."/>
            <person name="Franco M.C."/>
            <person name="Frohme M."/>
            <person name="Furlan L.R."/>
            <person name="Garnier M."/>
            <person name="Goldman G.H."/>
            <person name="Goldman M.H."/>
            <person name="Gomes S.L."/>
            <person name="Gruber A."/>
            <person name="Ho P.L."/>
            <person name="Hoheisel J.D."/>
            <person name="Junqueira M.L."/>
            <person name="Kemper E.L."/>
            <person name="Kitajima J.P."/>
            <person name="Krieger J.E."/>
            <person name="Kuramae E.E."/>
            <person name="Laigret F."/>
            <person name="Lambais M.R."/>
            <person name="Leite L.C."/>
            <person name="Lemos E.G."/>
            <person name="Lemos M.V."/>
            <person name="Lopes S.A."/>
            <person name="Lopes C.R."/>
            <person name="Machado J.A."/>
            <person name="Machado M.A."/>
            <person name="Madeira A.M."/>
            <person name="Madeira H.M."/>
            <person name="Marino C.L."/>
            <person name="Marques M.V."/>
            <person name="Martins E.A."/>
            <person name="Martins E.M."/>
            <person name="Matsukuma A.Y."/>
            <person name="Menck C.F."/>
            <person name="Miracca E.C."/>
            <person name="Miyaki C.Y."/>
            <person name="Monteriro-Vitorello C.B."/>
            <person name="Moon D.H."/>
            <person name="Nagai M.A."/>
            <person name="Nascimento A.L."/>
            <person name="Netto L.E."/>
            <person name="Nhani A.Jr."/>
            <person name="Nobrega F.G."/>
            <person name="Nunes L.R."/>
            <person name="Oliveira M.A."/>
            <person name="de Oliveira M.C."/>
            <person name="de Oliveira R.C."/>
            <person name="Palmieri D.A."/>
            <person name="Paris A."/>
            <person name="Peixoto B.R."/>
            <person name="Pereira G.A."/>
            <person name="Pereira H.A.Jr."/>
            <person name="Pesquero J.B."/>
            <person name="Quaggio R.B."/>
            <person name="Roberto P.G."/>
            <person name="Rodrigues V."/>
            <person name="de M Rosa A.J."/>
            <person name="de Rosa V.E.Jr."/>
            <person name="de Sa R.G."/>
            <person name="Santelli R.V."/>
            <person name="Sawasaki H.E."/>
            <person name="da Silva A.C."/>
            <person name="da Silva A.M."/>
            <person name="da Silva F.R."/>
            <person name="da Silva W.A.Jr."/>
            <person name="da Silveira J.F."/>
            <person name="Silvestri M.L."/>
            <person name="Siqueira W.J."/>
            <person name="de Souza A.A."/>
            <person name="de Souza A.P."/>
            <person name="Terenzi M.F."/>
            <person name="Truffi D."/>
            <person name="Tsai S.M."/>
            <person name="Tsuhako M.H."/>
            <person name="Vallada H."/>
            <person name="Van Sluys M.A."/>
            <person name="Verjovski-Almeida S."/>
            <person name="Vettore A.L."/>
            <person name="Zago M.A."/>
            <person name="Zatz M."/>
            <person name="Meidanis J."/>
            <person name="Setubal J.C."/>
        </authorList>
    </citation>
    <scope>NUCLEOTIDE SEQUENCE [LARGE SCALE GENOMIC DNA]</scope>
    <source>
        <strain evidence="1 2">9a5c</strain>
    </source>
</reference>
<sequence length="60" mass="6891">MLRIFLVKGVGDCSRWRYHYLFMLGYGDGCLRCCGNNPVTGTAQHFGKRQSVPTLEWVHD</sequence>